<dbReference type="AlphaFoldDB" id="A0A1H3JG77"/>
<dbReference type="EMBL" id="FNPK01000009">
    <property type="protein sequence ID" value="SDY39030.1"/>
    <property type="molecule type" value="Genomic_DNA"/>
</dbReference>
<dbReference type="STRING" id="595670.SAMN05421643_10958"/>
<organism evidence="1 2">
    <name type="scientific">Acinetobacter kyonggiensis</name>
    <dbReference type="NCBI Taxonomy" id="595670"/>
    <lineage>
        <taxon>Bacteria</taxon>
        <taxon>Pseudomonadati</taxon>
        <taxon>Pseudomonadota</taxon>
        <taxon>Gammaproteobacteria</taxon>
        <taxon>Moraxellales</taxon>
        <taxon>Moraxellaceae</taxon>
        <taxon>Acinetobacter</taxon>
    </lineage>
</organism>
<accession>A0A1H3JG77</accession>
<evidence type="ECO:0000313" key="1">
    <source>
        <dbReference type="EMBL" id="SDY39030.1"/>
    </source>
</evidence>
<sequence length="48" mass="5482">MKNYLIIGYVLIALICSVYFKNCSSTAHYSYAYNLGKAVVWPVTIFKN</sequence>
<reference evidence="2" key="1">
    <citation type="submission" date="2016-10" db="EMBL/GenBank/DDBJ databases">
        <authorList>
            <person name="Varghese N."/>
            <person name="Submissions S."/>
        </authorList>
    </citation>
    <scope>NUCLEOTIDE SEQUENCE [LARGE SCALE GENOMIC DNA]</scope>
    <source>
        <strain evidence="2">ANC 5109</strain>
    </source>
</reference>
<gene>
    <name evidence="1" type="ORF">SAMN05421643_10958</name>
</gene>
<keyword evidence="2" id="KW-1185">Reference proteome</keyword>
<dbReference type="RefSeq" id="WP_004984451.1">
    <property type="nucleotide sequence ID" value="NZ_FNPK01000009.1"/>
</dbReference>
<protein>
    <submittedName>
        <fullName evidence="1">Uncharacterized protein</fullName>
    </submittedName>
</protein>
<dbReference type="GeneID" id="56340617"/>
<evidence type="ECO:0000313" key="2">
    <source>
        <dbReference type="Proteomes" id="UP000199035"/>
    </source>
</evidence>
<proteinExistence type="predicted"/>
<dbReference type="Proteomes" id="UP000199035">
    <property type="component" value="Unassembled WGS sequence"/>
</dbReference>
<name>A0A1H3JG77_9GAMM</name>